<gene>
    <name evidence="1" type="ORF">QE152_g31526</name>
</gene>
<organism evidence="1 2">
    <name type="scientific">Popillia japonica</name>
    <name type="common">Japanese beetle</name>
    <dbReference type="NCBI Taxonomy" id="7064"/>
    <lineage>
        <taxon>Eukaryota</taxon>
        <taxon>Metazoa</taxon>
        <taxon>Ecdysozoa</taxon>
        <taxon>Arthropoda</taxon>
        <taxon>Hexapoda</taxon>
        <taxon>Insecta</taxon>
        <taxon>Pterygota</taxon>
        <taxon>Neoptera</taxon>
        <taxon>Endopterygota</taxon>
        <taxon>Coleoptera</taxon>
        <taxon>Polyphaga</taxon>
        <taxon>Scarabaeiformia</taxon>
        <taxon>Scarabaeidae</taxon>
        <taxon>Rutelinae</taxon>
        <taxon>Popillia</taxon>
    </lineage>
</organism>
<evidence type="ECO:0000313" key="1">
    <source>
        <dbReference type="EMBL" id="KAK9696522.1"/>
    </source>
</evidence>
<dbReference type="Proteomes" id="UP001458880">
    <property type="component" value="Unassembled WGS sequence"/>
</dbReference>
<evidence type="ECO:0000313" key="2">
    <source>
        <dbReference type="Proteomes" id="UP001458880"/>
    </source>
</evidence>
<name>A0AAW1J1H9_POPJA</name>
<comment type="caution">
    <text evidence="1">The sequence shown here is derived from an EMBL/GenBank/DDBJ whole genome shotgun (WGS) entry which is preliminary data.</text>
</comment>
<dbReference type="EMBL" id="JASPKY010000448">
    <property type="protein sequence ID" value="KAK9696522.1"/>
    <property type="molecule type" value="Genomic_DNA"/>
</dbReference>
<protein>
    <submittedName>
        <fullName evidence="1">Uncharacterized protein</fullName>
    </submittedName>
</protein>
<dbReference type="AlphaFoldDB" id="A0AAW1J1H9"/>
<sequence length="115" mass="12753">MNGRKRICLYCRASILHQIYTSPLRLAKFQSDETELALLYCPTDSALDVCAEGNPDSCREMHDNGNKVVSSVSSRRVTACPMHKSVATGVSSPFPLCDPPADLYMRMLMLEKLPS</sequence>
<keyword evidence="2" id="KW-1185">Reference proteome</keyword>
<accession>A0AAW1J1H9</accession>
<reference evidence="1 2" key="1">
    <citation type="journal article" date="2024" name="BMC Genomics">
        <title>De novo assembly and annotation of Popillia japonica's genome with initial clues to its potential as an invasive pest.</title>
        <authorList>
            <person name="Cucini C."/>
            <person name="Boschi S."/>
            <person name="Funari R."/>
            <person name="Cardaioli E."/>
            <person name="Iannotti N."/>
            <person name="Marturano G."/>
            <person name="Paoli F."/>
            <person name="Bruttini M."/>
            <person name="Carapelli A."/>
            <person name="Frati F."/>
            <person name="Nardi F."/>
        </authorList>
    </citation>
    <scope>NUCLEOTIDE SEQUENCE [LARGE SCALE GENOMIC DNA]</scope>
    <source>
        <strain evidence="1">DMR45628</strain>
    </source>
</reference>
<proteinExistence type="predicted"/>